<feature type="non-terminal residue" evidence="2">
    <location>
        <position position="1"/>
    </location>
</feature>
<feature type="compositionally biased region" description="Pro residues" evidence="1">
    <location>
        <begin position="254"/>
        <end position="264"/>
    </location>
</feature>
<evidence type="ECO:0000256" key="1">
    <source>
        <dbReference type="SAM" id="MobiDB-lite"/>
    </source>
</evidence>
<organism evidence="2 3">
    <name type="scientific">Amanita muscaria (strain Koide BX008)</name>
    <dbReference type="NCBI Taxonomy" id="946122"/>
    <lineage>
        <taxon>Eukaryota</taxon>
        <taxon>Fungi</taxon>
        <taxon>Dikarya</taxon>
        <taxon>Basidiomycota</taxon>
        <taxon>Agaricomycotina</taxon>
        <taxon>Agaricomycetes</taxon>
        <taxon>Agaricomycetidae</taxon>
        <taxon>Agaricales</taxon>
        <taxon>Pluteineae</taxon>
        <taxon>Amanitaceae</taxon>
        <taxon>Amanita</taxon>
    </lineage>
</organism>
<keyword evidence="3" id="KW-1185">Reference proteome</keyword>
<reference evidence="2 3" key="1">
    <citation type="submission" date="2014-04" db="EMBL/GenBank/DDBJ databases">
        <title>Evolutionary Origins and Diversification of the Mycorrhizal Mutualists.</title>
        <authorList>
            <consortium name="DOE Joint Genome Institute"/>
            <consortium name="Mycorrhizal Genomics Consortium"/>
            <person name="Kohler A."/>
            <person name="Kuo A."/>
            <person name="Nagy L.G."/>
            <person name="Floudas D."/>
            <person name="Copeland A."/>
            <person name="Barry K.W."/>
            <person name="Cichocki N."/>
            <person name="Veneault-Fourrey C."/>
            <person name="LaButti K."/>
            <person name="Lindquist E.A."/>
            <person name="Lipzen A."/>
            <person name="Lundell T."/>
            <person name="Morin E."/>
            <person name="Murat C."/>
            <person name="Riley R."/>
            <person name="Ohm R."/>
            <person name="Sun H."/>
            <person name="Tunlid A."/>
            <person name="Henrissat B."/>
            <person name="Grigoriev I.V."/>
            <person name="Hibbett D.S."/>
            <person name="Martin F."/>
        </authorList>
    </citation>
    <scope>NUCLEOTIDE SEQUENCE [LARGE SCALE GENOMIC DNA]</scope>
    <source>
        <strain evidence="2 3">Koide BX008</strain>
    </source>
</reference>
<dbReference type="AlphaFoldDB" id="A0A0C2WL41"/>
<feature type="region of interest" description="Disordered" evidence="1">
    <location>
        <begin position="160"/>
        <end position="297"/>
    </location>
</feature>
<dbReference type="InParanoid" id="A0A0C2WL41"/>
<dbReference type="OrthoDB" id="3039988at2759"/>
<dbReference type="Proteomes" id="UP000054549">
    <property type="component" value="Unassembled WGS sequence"/>
</dbReference>
<dbReference type="EMBL" id="KN818273">
    <property type="protein sequence ID" value="KIL62277.1"/>
    <property type="molecule type" value="Genomic_DNA"/>
</dbReference>
<gene>
    <name evidence="2" type="ORF">M378DRAFT_12980</name>
</gene>
<accession>A0A0C2WL41</accession>
<dbReference type="STRING" id="946122.A0A0C2WL41"/>
<feature type="compositionally biased region" description="Basic and acidic residues" evidence="1">
    <location>
        <begin position="173"/>
        <end position="226"/>
    </location>
</feature>
<feature type="compositionally biased region" description="Polar residues" evidence="1">
    <location>
        <begin position="273"/>
        <end position="286"/>
    </location>
</feature>
<evidence type="ECO:0000313" key="2">
    <source>
        <dbReference type="EMBL" id="KIL62277.1"/>
    </source>
</evidence>
<protein>
    <submittedName>
        <fullName evidence="2">Uncharacterized protein</fullName>
    </submittedName>
</protein>
<proteinExistence type="predicted"/>
<sequence>KLLAITLTGGTPDFQSHQLRELYEQFQKEQQDKATGQGSSKSRTREFSLETDFDKLNETVNAPPLKVVKHDGYSFFAPINTDHDDYFNWVAKQSLVLLQESNRNHFSLHLFLLFIKKMVEEAGTMLPNITIEVKQGPPGERPSKLPITFVDLSQNERDFIDRQRLFPSTNNDSHMEDEANRETTEFKKQSEQFAENARRMDEDKRDNANLDEDKRDNANLDSRKWYQEPTQLDKNGNVLPSRPVTRRNNTRNIPLPPYIPPPQGAPSFLGHYDTSQPTSTSNQKDSSPPPDKEKQARHDTLFKAADIVNKKFPDAPLAQRVSLTKSFAQATKAKYTGPVQPQHRESRFPIVEQTSPKQSNTKDWSTWQQVKRKDFKPTNRGTNPCELHLRATSGSFGTLDNLHGKFLTDAIGMKIRSVVEKSSDIPFNIARARFTDRNDLIITIDRPLDKNSTILLRKAVAHDDSFDNDEEIAYLNRATSSSFKFYGVPTIYPNGEKVPMSVYAKDIKRHPAWKDVHFIGEPKWIIPRGKELDYTGLLLVEVRDSDDGAIGKTLLNTTIDFAGTRKRAYVWKDSRPTPQCGNCLKWGHSQFQCHSQDAYCSKCGGKHPFRIHHATIITPWTVDAISSSTGSTVL</sequence>
<dbReference type="HOGENOM" id="CLU_431872_0_0_1"/>
<name>A0A0C2WL41_AMAMK</name>
<evidence type="ECO:0000313" key="3">
    <source>
        <dbReference type="Proteomes" id="UP000054549"/>
    </source>
</evidence>